<gene>
    <name evidence="13" type="primary">asnB</name>
    <name evidence="13" type="ORF">MOZ60_10345</name>
</gene>
<comment type="pathway">
    <text evidence="1">Amino-acid biosynthesis; L-asparagine biosynthesis; L-asparagine from L-aspartate (L-Gln route): step 1/1.</text>
</comment>
<protein>
    <recommendedName>
        <fullName evidence="3">asparagine synthase (glutamine-hydrolyzing)</fullName>
        <ecNumber evidence="3">6.3.5.4</ecNumber>
    </recommendedName>
</protein>
<dbReference type="InterPro" id="IPR014729">
    <property type="entry name" value="Rossmann-like_a/b/a_fold"/>
</dbReference>
<dbReference type="InterPro" id="IPR017932">
    <property type="entry name" value="GATase_2_dom"/>
</dbReference>
<evidence type="ECO:0000259" key="12">
    <source>
        <dbReference type="PROSITE" id="PS51278"/>
    </source>
</evidence>
<dbReference type="InterPro" id="IPR006426">
    <property type="entry name" value="Asn_synth_AEB"/>
</dbReference>
<dbReference type="SUPFAM" id="SSF56235">
    <property type="entry name" value="N-terminal nucleophile aminohydrolases (Ntn hydrolases)"/>
    <property type="match status" value="1"/>
</dbReference>
<dbReference type="Pfam" id="PF13537">
    <property type="entry name" value="GATase_7"/>
    <property type="match status" value="1"/>
</dbReference>
<accession>A0AB35U6J4</accession>
<dbReference type="Gene3D" id="3.60.20.10">
    <property type="entry name" value="Glutamine Phosphoribosylpyrophosphate, subunit 1, domain 1"/>
    <property type="match status" value="1"/>
</dbReference>
<dbReference type="SUPFAM" id="SSF52402">
    <property type="entry name" value="Adenine nucleotide alpha hydrolases-like"/>
    <property type="match status" value="1"/>
</dbReference>
<evidence type="ECO:0000256" key="3">
    <source>
        <dbReference type="ARBA" id="ARBA00012737"/>
    </source>
</evidence>
<keyword evidence="13" id="KW-0436">Ligase</keyword>
<feature type="binding site" evidence="10">
    <location>
        <position position="103"/>
    </location>
    <ligand>
        <name>L-glutamine</name>
        <dbReference type="ChEBI" id="CHEBI:58359"/>
    </ligand>
</feature>
<feature type="domain" description="Glutamine amidotransferase type-2" evidence="12">
    <location>
        <begin position="2"/>
        <end position="217"/>
    </location>
</feature>
<dbReference type="PANTHER" id="PTHR43284:SF1">
    <property type="entry name" value="ASPARAGINE SYNTHETASE"/>
    <property type="match status" value="1"/>
</dbReference>
<keyword evidence="9" id="KW-0028">Amino-acid biosynthesis</keyword>
<dbReference type="Proteomes" id="UP001286174">
    <property type="component" value="Unassembled WGS sequence"/>
</dbReference>
<dbReference type="PANTHER" id="PTHR43284">
    <property type="entry name" value="ASPARAGINE SYNTHETASE (GLUTAMINE-HYDROLYZING)"/>
    <property type="match status" value="1"/>
</dbReference>
<keyword evidence="5 10" id="KW-0067">ATP-binding</keyword>
<dbReference type="RefSeq" id="WP_370596614.1">
    <property type="nucleotide sequence ID" value="NZ_JALBUR010000041.1"/>
</dbReference>
<name>A0AB35U6J4_9FIRM</name>
<feature type="active site" description="For GATase activity" evidence="9">
    <location>
        <position position="2"/>
    </location>
</feature>
<evidence type="ECO:0000256" key="11">
    <source>
        <dbReference type="PIRSR" id="PIRSR001589-3"/>
    </source>
</evidence>
<evidence type="ECO:0000256" key="4">
    <source>
        <dbReference type="ARBA" id="ARBA00022741"/>
    </source>
</evidence>
<keyword evidence="7 9" id="KW-0315">Glutamine amidotransferase</keyword>
<evidence type="ECO:0000256" key="6">
    <source>
        <dbReference type="ARBA" id="ARBA00022888"/>
    </source>
</evidence>
<feature type="binding site" evidence="10">
    <location>
        <begin position="360"/>
        <end position="361"/>
    </location>
    <ligand>
        <name>ATP</name>
        <dbReference type="ChEBI" id="CHEBI:30616"/>
    </ligand>
</feature>
<evidence type="ECO:0000256" key="7">
    <source>
        <dbReference type="ARBA" id="ARBA00022962"/>
    </source>
</evidence>
<evidence type="ECO:0000313" key="13">
    <source>
        <dbReference type="EMBL" id="MDX8420484.1"/>
    </source>
</evidence>
<evidence type="ECO:0000256" key="8">
    <source>
        <dbReference type="ARBA" id="ARBA00048741"/>
    </source>
</evidence>
<dbReference type="EC" id="6.3.5.4" evidence="3"/>
<sequence>MCGFAGFTGMYDGREDMIQKMSERIRHRGPDMEGYWVHGNSDKDAVALGFRRLSILDLSEAGAQPMISEDKSVVVVFNGEIYNFMELKEILKKKGYHFHSKCDTEVLLYGYEEWGTGLAERLRGMFAFVIADTRKNRLYGARDYFGIKPLYYSFLDNHNLIFGSEIKSFLEHPAWHKEVNPDALRPYLTFQYSAMDETFFKGTYKLEPAHWFIFQDGQMHIEQYWDIDFSKKTTASMDDVAEEIVRRVEETVKAHRISDVPVGSFLSGGVDSSYITEELKPEDTFSVGFPSKNFDETEDASRLSSLLHVKNFRQELDGDACMEAFADIQYHMDEPQSNPSSVPLYFLAKLARQHVTVVLSGEGADEIYAGYEWYDEYDMMKKYKRLPQGMRILAADVVRHLPYFKGHDMILASTGRPEDYFIGQARVFSEKEAYDILKPAYRKGPGVRDITQPIYDKVKDLSELEKKQYLDFHLWLPGDILLKADKMSCASSLELRVPYLDRYVVEEAARIPADYKINDIDTKYVFRKAASTKIPQEWAFRKKKGFPVPIREWVKEDKWYKQIRDDFTSDVANEYFDTDKLVKLLNDHKDGRAMNQRKIWTAWTFLTWHKVFFGE</sequence>
<comment type="similarity">
    <text evidence="2">Belongs to the asparagine synthetase family.</text>
</comment>
<dbReference type="InterPro" id="IPR033738">
    <property type="entry name" value="AsnB_N"/>
</dbReference>
<dbReference type="Pfam" id="PF00733">
    <property type="entry name" value="Asn_synthase"/>
    <property type="match status" value="1"/>
</dbReference>
<dbReference type="GO" id="GO:0005524">
    <property type="term" value="F:ATP binding"/>
    <property type="evidence" value="ECO:0007669"/>
    <property type="project" value="UniProtKB-KW"/>
</dbReference>
<feature type="site" description="Important for beta-aspartyl-AMP intermediate formation" evidence="11">
    <location>
        <position position="362"/>
    </location>
</feature>
<evidence type="ECO:0000256" key="10">
    <source>
        <dbReference type="PIRSR" id="PIRSR001589-2"/>
    </source>
</evidence>
<dbReference type="NCBIfam" id="TIGR01536">
    <property type="entry name" value="asn_synth_AEB"/>
    <property type="match status" value="1"/>
</dbReference>
<comment type="caution">
    <text evidence="13">The sequence shown here is derived from an EMBL/GenBank/DDBJ whole genome shotgun (WGS) entry which is preliminary data.</text>
</comment>
<feature type="binding site" evidence="10">
    <location>
        <position position="287"/>
    </location>
    <ligand>
        <name>ATP</name>
        <dbReference type="ChEBI" id="CHEBI:30616"/>
    </ligand>
</feature>
<dbReference type="AlphaFoldDB" id="A0AB35U6J4"/>
<keyword evidence="4 10" id="KW-0547">Nucleotide-binding</keyword>
<dbReference type="InterPro" id="IPR051786">
    <property type="entry name" value="ASN_synthetase/amidase"/>
</dbReference>
<dbReference type="GO" id="GO:0004066">
    <property type="term" value="F:asparagine synthase (glutamine-hydrolyzing) activity"/>
    <property type="evidence" value="ECO:0007669"/>
    <property type="project" value="UniProtKB-EC"/>
</dbReference>
<comment type="catalytic activity">
    <reaction evidence="8">
        <text>L-aspartate + L-glutamine + ATP + H2O = L-asparagine + L-glutamate + AMP + diphosphate + H(+)</text>
        <dbReference type="Rhea" id="RHEA:12228"/>
        <dbReference type="ChEBI" id="CHEBI:15377"/>
        <dbReference type="ChEBI" id="CHEBI:15378"/>
        <dbReference type="ChEBI" id="CHEBI:29985"/>
        <dbReference type="ChEBI" id="CHEBI:29991"/>
        <dbReference type="ChEBI" id="CHEBI:30616"/>
        <dbReference type="ChEBI" id="CHEBI:33019"/>
        <dbReference type="ChEBI" id="CHEBI:58048"/>
        <dbReference type="ChEBI" id="CHEBI:58359"/>
        <dbReference type="ChEBI" id="CHEBI:456215"/>
        <dbReference type="EC" id="6.3.5.4"/>
    </reaction>
</comment>
<evidence type="ECO:0000256" key="1">
    <source>
        <dbReference type="ARBA" id="ARBA00005187"/>
    </source>
</evidence>
<dbReference type="CDD" id="cd00712">
    <property type="entry name" value="AsnB"/>
    <property type="match status" value="1"/>
</dbReference>
<dbReference type="EMBL" id="JALBUR010000041">
    <property type="protein sequence ID" value="MDX8420484.1"/>
    <property type="molecule type" value="Genomic_DNA"/>
</dbReference>
<keyword evidence="14" id="KW-1185">Reference proteome</keyword>
<dbReference type="CDD" id="cd01991">
    <property type="entry name" value="Asn_synthase_B_C"/>
    <property type="match status" value="1"/>
</dbReference>
<evidence type="ECO:0000256" key="5">
    <source>
        <dbReference type="ARBA" id="ARBA00022840"/>
    </source>
</evidence>
<evidence type="ECO:0000313" key="14">
    <source>
        <dbReference type="Proteomes" id="UP001286174"/>
    </source>
</evidence>
<proteinExistence type="inferred from homology"/>
<dbReference type="PIRSF" id="PIRSF001589">
    <property type="entry name" value="Asn_synthetase_glu-h"/>
    <property type="match status" value="1"/>
</dbReference>
<dbReference type="Gene3D" id="3.40.50.620">
    <property type="entry name" value="HUPs"/>
    <property type="match status" value="1"/>
</dbReference>
<organism evidence="13 14">
    <name type="scientific">Grylomicrobium aquisgranensis</name>
    <dbReference type="NCBI Taxonomy" id="2926318"/>
    <lineage>
        <taxon>Bacteria</taxon>
        <taxon>Bacillati</taxon>
        <taxon>Bacillota</taxon>
        <taxon>Erysipelotrichia</taxon>
        <taxon>Erysipelotrichales</taxon>
        <taxon>Erysipelotrichaceae</taxon>
        <taxon>Grylomicrobium</taxon>
    </lineage>
</organism>
<dbReference type="GO" id="GO:0006529">
    <property type="term" value="P:asparagine biosynthetic process"/>
    <property type="evidence" value="ECO:0007669"/>
    <property type="project" value="UniProtKB-KW"/>
</dbReference>
<evidence type="ECO:0000256" key="2">
    <source>
        <dbReference type="ARBA" id="ARBA00005752"/>
    </source>
</evidence>
<reference evidence="13 14" key="1">
    <citation type="submission" date="2022-03" db="EMBL/GenBank/DDBJ databases">
        <title>Novel taxa within the pig intestine.</title>
        <authorList>
            <person name="Wylensek D."/>
            <person name="Bishof K."/>
            <person name="Afrizal A."/>
            <person name="Clavel T."/>
        </authorList>
    </citation>
    <scope>NUCLEOTIDE SEQUENCE [LARGE SCALE GENOMIC DNA]</scope>
    <source>
        <strain evidence="13 14">CLA-KB-P133</strain>
    </source>
</reference>
<dbReference type="GO" id="GO:0005829">
    <property type="term" value="C:cytosol"/>
    <property type="evidence" value="ECO:0007669"/>
    <property type="project" value="TreeGrafter"/>
</dbReference>
<dbReference type="InterPro" id="IPR001962">
    <property type="entry name" value="Asn_synthase"/>
</dbReference>
<dbReference type="InterPro" id="IPR029055">
    <property type="entry name" value="Ntn_hydrolases_N"/>
</dbReference>
<dbReference type="PROSITE" id="PS51278">
    <property type="entry name" value="GATASE_TYPE_2"/>
    <property type="match status" value="1"/>
</dbReference>
<keyword evidence="6 9" id="KW-0061">Asparagine biosynthesis</keyword>
<evidence type="ECO:0000256" key="9">
    <source>
        <dbReference type="PIRSR" id="PIRSR001589-1"/>
    </source>
</evidence>